<comment type="caution">
    <text evidence="1">The sequence shown here is derived from an EMBL/GenBank/DDBJ whole genome shotgun (WGS) entry which is preliminary data.</text>
</comment>
<evidence type="ECO:0000313" key="2">
    <source>
        <dbReference type="Proteomes" id="UP000799755"/>
    </source>
</evidence>
<protein>
    <submittedName>
        <fullName evidence="1">Uncharacterized protein</fullName>
    </submittedName>
</protein>
<dbReference type="Proteomes" id="UP000799755">
    <property type="component" value="Unassembled WGS sequence"/>
</dbReference>
<proteinExistence type="predicted"/>
<name>A0ACB6RBB9_9PLEO</name>
<accession>A0ACB6RBB9</accession>
<sequence>MYEVRRMLGRRLLSPVAEKSAGFAPLPSPLATFKFKNGNVPDPAADFTFTSMLWSKNVRPLVSLLLTLESHHLATRIVAQSGPTWAADTQADTQMETADAPASAAPRHPYPAYCFVVTNSSIWLPSAVWAVVVPVFPAPQSRQPAHKWRAADSSTAQGRAGAAAGSFNLSLCVSKEMHSDRWVLQKAAPAGLKLVWHVDASRATVVRLLTAGRRCRKCPRLSSQPHTRRRSTTLSASWRAATKDGRCSCSLHAMQSGHHTWVARPAIGASAQMPLEGVQHCSDAAWTSTAGLYQMEKDDVDTTRIRRPPGMSSMGCALRQMASLCYSRFPMADHSHRGTASLSRVFSKVSMRAPNFDASHTHQFAAASGLDGVKLPVTCHSGFMSTNASVSCRQAACQQKRPLAVISAFRYAPHVFPRLPLCRNVRGATASGLRLGQLSRNGLVDVAAASLLETSRPPSPANGPVTV</sequence>
<reference evidence="1" key="1">
    <citation type="journal article" date="2020" name="Stud. Mycol.">
        <title>101 Dothideomycetes genomes: a test case for predicting lifestyles and emergence of pathogens.</title>
        <authorList>
            <person name="Haridas S."/>
            <person name="Albert R."/>
            <person name="Binder M."/>
            <person name="Bloem J."/>
            <person name="Labutti K."/>
            <person name="Salamov A."/>
            <person name="Andreopoulos B."/>
            <person name="Baker S."/>
            <person name="Barry K."/>
            <person name="Bills G."/>
            <person name="Bluhm B."/>
            <person name="Cannon C."/>
            <person name="Castanera R."/>
            <person name="Culley D."/>
            <person name="Daum C."/>
            <person name="Ezra D."/>
            <person name="Gonzalez J."/>
            <person name="Henrissat B."/>
            <person name="Kuo A."/>
            <person name="Liang C."/>
            <person name="Lipzen A."/>
            <person name="Lutzoni F."/>
            <person name="Magnuson J."/>
            <person name="Mondo S."/>
            <person name="Nolan M."/>
            <person name="Ohm R."/>
            <person name="Pangilinan J."/>
            <person name="Park H.-J."/>
            <person name="Ramirez L."/>
            <person name="Alfaro M."/>
            <person name="Sun H."/>
            <person name="Tritt A."/>
            <person name="Yoshinaga Y."/>
            <person name="Zwiers L.-H."/>
            <person name="Turgeon B."/>
            <person name="Goodwin S."/>
            <person name="Spatafora J."/>
            <person name="Crous P."/>
            <person name="Grigoriev I."/>
        </authorList>
    </citation>
    <scope>NUCLEOTIDE SEQUENCE</scope>
    <source>
        <strain evidence="1">ATCC 200398</strain>
    </source>
</reference>
<dbReference type="EMBL" id="MU003495">
    <property type="protein sequence ID" value="KAF2475640.1"/>
    <property type="molecule type" value="Genomic_DNA"/>
</dbReference>
<evidence type="ECO:0000313" key="1">
    <source>
        <dbReference type="EMBL" id="KAF2475640.1"/>
    </source>
</evidence>
<organism evidence="1 2">
    <name type="scientific">Lindgomyces ingoldianus</name>
    <dbReference type="NCBI Taxonomy" id="673940"/>
    <lineage>
        <taxon>Eukaryota</taxon>
        <taxon>Fungi</taxon>
        <taxon>Dikarya</taxon>
        <taxon>Ascomycota</taxon>
        <taxon>Pezizomycotina</taxon>
        <taxon>Dothideomycetes</taxon>
        <taxon>Pleosporomycetidae</taxon>
        <taxon>Pleosporales</taxon>
        <taxon>Lindgomycetaceae</taxon>
        <taxon>Lindgomyces</taxon>
    </lineage>
</organism>
<keyword evidence="2" id="KW-1185">Reference proteome</keyword>
<gene>
    <name evidence="1" type="ORF">BDR25DRAFT_339694</name>
</gene>